<protein>
    <submittedName>
        <fullName evidence="3">DUF559 domain-containing protein</fullName>
    </submittedName>
</protein>
<gene>
    <name evidence="3" type="ORF">GJ654_00900</name>
</gene>
<dbReference type="Proteomes" id="UP000439113">
    <property type="component" value="Unassembled WGS sequence"/>
</dbReference>
<dbReference type="OrthoDB" id="9798754at2"/>
<accession>A0A6N8DK41</accession>
<evidence type="ECO:0000313" key="3">
    <source>
        <dbReference type="EMBL" id="MTV29543.1"/>
    </source>
</evidence>
<feature type="region of interest" description="Disordered" evidence="1">
    <location>
        <begin position="119"/>
        <end position="152"/>
    </location>
</feature>
<dbReference type="Pfam" id="PF04480">
    <property type="entry name" value="DUF559"/>
    <property type="match status" value="1"/>
</dbReference>
<dbReference type="Gene3D" id="3.40.960.10">
    <property type="entry name" value="VSR Endonuclease"/>
    <property type="match status" value="1"/>
</dbReference>
<dbReference type="InterPro" id="IPR007569">
    <property type="entry name" value="DUF559"/>
</dbReference>
<evidence type="ECO:0000256" key="1">
    <source>
        <dbReference type="SAM" id="MobiDB-lite"/>
    </source>
</evidence>
<dbReference type="AlphaFoldDB" id="A0A6N8DK41"/>
<dbReference type="PANTHER" id="PTHR38590:SF1">
    <property type="entry name" value="BLL0828 PROTEIN"/>
    <property type="match status" value="1"/>
</dbReference>
<proteinExistence type="predicted"/>
<evidence type="ECO:0000313" key="4">
    <source>
        <dbReference type="Proteomes" id="UP000439113"/>
    </source>
</evidence>
<dbReference type="CDD" id="cd01038">
    <property type="entry name" value="Endonuclease_DUF559"/>
    <property type="match status" value="1"/>
</dbReference>
<dbReference type="InterPro" id="IPR011335">
    <property type="entry name" value="Restrct_endonuc-II-like"/>
</dbReference>
<name>A0A6N8DK41_RHOAC</name>
<dbReference type="RefSeq" id="WP_155444496.1">
    <property type="nucleotide sequence ID" value="NZ_JAOQNR010000001.1"/>
</dbReference>
<dbReference type="SUPFAM" id="SSF52980">
    <property type="entry name" value="Restriction endonuclease-like"/>
    <property type="match status" value="1"/>
</dbReference>
<feature type="domain" description="DUF559" evidence="2">
    <location>
        <begin position="8"/>
        <end position="115"/>
    </location>
</feature>
<comment type="caution">
    <text evidence="3">The sequence shown here is derived from an EMBL/GenBank/DDBJ whole genome shotgun (WGS) entry which is preliminary data.</text>
</comment>
<dbReference type="EMBL" id="WNKS01000001">
    <property type="protein sequence ID" value="MTV29543.1"/>
    <property type="molecule type" value="Genomic_DNA"/>
</dbReference>
<dbReference type="InterPro" id="IPR047216">
    <property type="entry name" value="Endonuclease_DUF559_bact"/>
</dbReference>
<reference evidence="3 4" key="1">
    <citation type="submission" date="2019-11" db="EMBL/GenBank/DDBJ databases">
        <title>Whole-genome sequence of a Rhodoblastus acidophilus DSM 142.</title>
        <authorList>
            <person name="Kyndt J.A."/>
            <person name="Meyer T.E."/>
        </authorList>
    </citation>
    <scope>NUCLEOTIDE SEQUENCE [LARGE SCALE GENOMIC DNA]</scope>
    <source>
        <strain evidence="3 4">DSM 142</strain>
    </source>
</reference>
<evidence type="ECO:0000259" key="2">
    <source>
        <dbReference type="Pfam" id="PF04480"/>
    </source>
</evidence>
<sequence length="152" mass="17177">MRSARPSQNERARQLRREGTSAQARLWSRLRARRLNDFKFVRQENIGAYYVDFVCRDQKLIVEVDGATHSTTRERANDESREAWLVKHGFRVLRVTNADVFENVDGVCETILNALNATAQAPSPRKRGEGGGEGDPEIGLADSARIHPDDQD</sequence>
<organism evidence="3 4">
    <name type="scientific">Rhodoblastus acidophilus</name>
    <name type="common">Rhodopseudomonas acidophila</name>
    <dbReference type="NCBI Taxonomy" id="1074"/>
    <lineage>
        <taxon>Bacteria</taxon>
        <taxon>Pseudomonadati</taxon>
        <taxon>Pseudomonadota</taxon>
        <taxon>Alphaproteobacteria</taxon>
        <taxon>Hyphomicrobiales</taxon>
        <taxon>Rhodoblastaceae</taxon>
        <taxon>Rhodoblastus</taxon>
    </lineage>
</organism>
<dbReference type="PANTHER" id="PTHR38590">
    <property type="entry name" value="BLL0828 PROTEIN"/>
    <property type="match status" value="1"/>
</dbReference>